<evidence type="ECO:0000256" key="1">
    <source>
        <dbReference type="SAM" id="SignalP"/>
    </source>
</evidence>
<dbReference type="Proteomes" id="UP000274122">
    <property type="component" value="Chromosome"/>
</dbReference>
<feature type="signal peptide" evidence="1">
    <location>
        <begin position="1"/>
        <end position="21"/>
    </location>
</feature>
<organism evidence="2 3">
    <name type="scientific">Cedecea lapagei</name>
    <dbReference type="NCBI Taxonomy" id="158823"/>
    <lineage>
        <taxon>Bacteria</taxon>
        <taxon>Pseudomonadati</taxon>
        <taxon>Pseudomonadota</taxon>
        <taxon>Gammaproteobacteria</taxon>
        <taxon>Enterobacterales</taxon>
        <taxon>Enterobacteriaceae</taxon>
        <taxon>Cedecea</taxon>
    </lineage>
</organism>
<accession>A0A447V2Z4</accession>
<dbReference type="KEGG" id="clap:NCTC11466_02498"/>
<dbReference type="EMBL" id="LR134201">
    <property type="protein sequence ID" value="VEB98103.1"/>
    <property type="molecule type" value="Genomic_DNA"/>
</dbReference>
<evidence type="ECO:0000313" key="2">
    <source>
        <dbReference type="EMBL" id="VEB98103.1"/>
    </source>
</evidence>
<keyword evidence="3" id="KW-1185">Reference proteome</keyword>
<reference evidence="2 3" key="1">
    <citation type="submission" date="2018-12" db="EMBL/GenBank/DDBJ databases">
        <authorList>
            <consortium name="Pathogen Informatics"/>
        </authorList>
    </citation>
    <scope>NUCLEOTIDE SEQUENCE [LARGE SCALE GENOMIC DNA]</scope>
    <source>
        <strain evidence="2 3">NCTC11466</strain>
    </source>
</reference>
<evidence type="ECO:0000313" key="3">
    <source>
        <dbReference type="Proteomes" id="UP000274122"/>
    </source>
</evidence>
<dbReference type="RefSeq" id="WP_232012211.1">
    <property type="nucleotide sequence ID" value="NZ_LR134201.1"/>
</dbReference>
<name>A0A447V2Z4_9ENTR</name>
<protein>
    <submittedName>
        <fullName evidence="2">Uncharacterized protein</fullName>
    </submittedName>
</protein>
<sequence>MKKTSSFIVGFFICSASVSFAANELGSELSYDKGLQQIKSDDGRSFLKFEERDEGNTSYYFDYFGGKPSVVHDSDSLDSYSVFSVIERDDINFRVNCIYVDFKSGSNGVVSKEGLCGLDKKIDNKSSITGGEGDDFINKIIDNNNKVKTSYFINDKVKYLPIILFENEKQYVYKLYESKIDLENGKYKIISCENNSDTCDQYGSDTWVVIQNVPNPSIDFDVLKSLNGKSTFEKANARKVGLVAGGNSPFEIKSSKAYFQSSTGERMKSYLVKGDKITLLNIGEGRCLIEYTNAKNKVIDGYISCQDLNLFN</sequence>
<proteinExistence type="predicted"/>
<keyword evidence="1" id="KW-0732">Signal</keyword>
<gene>
    <name evidence="2" type="ORF">NCTC11466_02498</name>
</gene>
<dbReference type="AlphaFoldDB" id="A0A447V2Z4"/>
<feature type="chain" id="PRO_5019358377" evidence="1">
    <location>
        <begin position="22"/>
        <end position="312"/>
    </location>
</feature>